<dbReference type="Pfam" id="PF03992">
    <property type="entry name" value="ABM"/>
    <property type="match status" value="1"/>
</dbReference>
<dbReference type="InterPro" id="IPR007138">
    <property type="entry name" value="ABM_dom"/>
</dbReference>
<sequence length="105" mass="11929">MATDFQLPVVPEDEFAVYGKVYAFPQHADALEAVYRETTILSASETGILHYCISRDADDPAIFHFFERYTGRDAFDAHNSQPIIQKLLNVDRYIKHVEAVIAKPV</sequence>
<name>A0AA40EIE9_9PEZI</name>
<dbReference type="EMBL" id="JAUKUD010000007">
    <property type="protein sequence ID" value="KAK0737778.1"/>
    <property type="molecule type" value="Genomic_DNA"/>
</dbReference>
<comment type="caution">
    <text evidence="2">The sequence shown here is derived from an EMBL/GenBank/DDBJ whole genome shotgun (WGS) entry which is preliminary data.</text>
</comment>
<dbReference type="PROSITE" id="PS51725">
    <property type="entry name" value="ABM"/>
    <property type="match status" value="1"/>
</dbReference>
<accession>A0AA40EIE9</accession>
<dbReference type="Gene3D" id="3.30.70.100">
    <property type="match status" value="1"/>
</dbReference>
<proteinExistence type="predicted"/>
<evidence type="ECO:0000259" key="1">
    <source>
        <dbReference type="PROSITE" id="PS51725"/>
    </source>
</evidence>
<organism evidence="2 3">
    <name type="scientific">Schizothecium vesticola</name>
    <dbReference type="NCBI Taxonomy" id="314040"/>
    <lineage>
        <taxon>Eukaryota</taxon>
        <taxon>Fungi</taxon>
        <taxon>Dikarya</taxon>
        <taxon>Ascomycota</taxon>
        <taxon>Pezizomycotina</taxon>
        <taxon>Sordariomycetes</taxon>
        <taxon>Sordariomycetidae</taxon>
        <taxon>Sordariales</taxon>
        <taxon>Schizotheciaceae</taxon>
        <taxon>Schizothecium</taxon>
    </lineage>
</organism>
<protein>
    <recommendedName>
        <fullName evidence="1">ABM domain-containing protein</fullName>
    </recommendedName>
</protein>
<dbReference type="SUPFAM" id="SSF54909">
    <property type="entry name" value="Dimeric alpha+beta barrel"/>
    <property type="match status" value="1"/>
</dbReference>
<evidence type="ECO:0000313" key="3">
    <source>
        <dbReference type="Proteomes" id="UP001172155"/>
    </source>
</evidence>
<dbReference type="Proteomes" id="UP001172155">
    <property type="component" value="Unassembled WGS sequence"/>
</dbReference>
<dbReference type="InterPro" id="IPR011008">
    <property type="entry name" value="Dimeric_a/b-barrel"/>
</dbReference>
<reference evidence="2" key="1">
    <citation type="submission" date="2023-06" db="EMBL/GenBank/DDBJ databases">
        <title>Genome-scale phylogeny and comparative genomics of the fungal order Sordariales.</title>
        <authorList>
            <consortium name="Lawrence Berkeley National Laboratory"/>
            <person name="Hensen N."/>
            <person name="Bonometti L."/>
            <person name="Westerberg I."/>
            <person name="Brannstrom I.O."/>
            <person name="Guillou S."/>
            <person name="Cros-Aarteil S."/>
            <person name="Calhoun S."/>
            <person name="Haridas S."/>
            <person name="Kuo A."/>
            <person name="Mondo S."/>
            <person name="Pangilinan J."/>
            <person name="Riley R."/>
            <person name="LaButti K."/>
            <person name="Andreopoulos B."/>
            <person name="Lipzen A."/>
            <person name="Chen C."/>
            <person name="Yanf M."/>
            <person name="Daum C."/>
            <person name="Ng V."/>
            <person name="Clum A."/>
            <person name="Steindorff A."/>
            <person name="Ohm R."/>
            <person name="Martin F."/>
            <person name="Silar P."/>
            <person name="Natvig D."/>
            <person name="Lalanne C."/>
            <person name="Gautier V."/>
            <person name="Ament-velasquez S.L."/>
            <person name="Kruys A."/>
            <person name="Hutchinson M.I."/>
            <person name="Powell A.J."/>
            <person name="Barry K."/>
            <person name="Miller A.N."/>
            <person name="Grigoriev I.V."/>
            <person name="Debuchy R."/>
            <person name="Gladieux P."/>
            <person name="Thoren M.H."/>
            <person name="Johannesson H."/>
        </authorList>
    </citation>
    <scope>NUCLEOTIDE SEQUENCE</scope>
    <source>
        <strain evidence="2">SMH3187-1</strain>
    </source>
</reference>
<dbReference type="AlphaFoldDB" id="A0AA40EIE9"/>
<gene>
    <name evidence="2" type="ORF">B0T18DRAFT_432711</name>
</gene>
<keyword evidence="3" id="KW-1185">Reference proteome</keyword>
<evidence type="ECO:0000313" key="2">
    <source>
        <dbReference type="EMBL" id="KAK0737778.1"/>
    </source>
</evidence>
<feature type="domain" description="ABM" evidence="1">
    <location>
        <begin position="15"/>
        <end position="105"/>
    </location>
</feature>